<dbReference type="GO" id="GO:0035539">
    <property type="term" value="F:8-oxo-7,8-dihydrodeoxyguanosine triphosphate pyrophosphatase activity"/>
    <property type="evidence" value="ECO:0007669"/>
    <property type="project" value="TreeGrafter"/>
</dbReference>
<protein>
    <submittedName>
        <fullName evidence="6">5-methyl-dCTP pyrophosphohydrolase</fullName>
        <ecNumber evidence="6">3.-.-.-</ecNumber>
        <ecNumber evidence="6">3.6.1.-</ecNumber>
    </submittedName>
</protein>
<dbReference type="EC" id="3.6.1.-" evidence="6"/>
<gene>
    <name evidence="6" type="ORF">GEAM_1754</name>
</gene>
<keyword evidence="3 6" id="KW-0378">Hydrolase</keyword>
<keyword evidence="7" id="KW-1185">Reference proteome</keyword>
<dbReference type="GO" id="GO:0044716">
    <property type="term" value="F:8-oxo-GDP phosphatase activity"/>
    <property type="evidence" value="ECO:0007669"/>
    <property type="project" value="TreeGrafter"/>
</dbReference>
<dbReference type="AlphaFoldDB" id="A0A085GBM6"/>
<dbReference type="STRING" id="910964.GEAM_1754"/>
<reference evidence="6 7" key="1">
    <citation type="submission" date="2014-05" db="EMBL/GenBank/DDBJ databases">
        <title>ATOL: Assembling a taxonomically balanced genome-scale reconstruction of the evolutionary history of the Enterobacteriaceae.</title>
        <authorList>
            <person name="Plunkett G.III."/>
            <person name="Neeno-Eckwall E.C."/>
            <person name="Glasner J.D."/>
            <person name="Perna N.T."/>
        </authorList>
    </citation>
    <scope>NUCLEOTIDE SEQUENCE [LARGE SCALE GENOMIC DNA]</scope>
    <source>
        <strain evidence="6 7">ATCC 33852</strain>
    </source>
</reference>
<accession>A0A085GBM6</accession>
<evidence type="ECO:0000259" key="5">
    <source>
        <dbReference type="PROSITE" id="PS51462"/>
    </source>
</evidence>
<name>A0A085GBM6_EWIA3</name>
<dbReference type="PRINTS" id="PR00502">
    <property type="entry name" value="NUDIXFAMILY"/>
</dbReference>
<evidence type="ECO:0000256" key="1">
    <source>
        <dbReference type="ARBA" id="ARBA00001946"/>
    </source>
</evidence>
<evidence type="ECO:0000313" key="7">
    <source>
        <dbReference type="Proteomes" id="UP000028640"/>
    </source>
</evidence>
<keyword evidence="4" id="KW-0460">Magnesium</keyword>
<dbReference type="GO" id="GO:0008413">
    <property type="term" value="F:8-oxo-7,8-dihydroguanosine triphosphate pyrophosphatase activity"/>
    <property type="evidence" value="ECO:0007669"/>
    <property type="project" value="TreeGrafter"/>
</dbReference>
<dbReference type="eggNOG" id="COG0494">
    <property type="taxonomic scope" value="Bacteria"/>
</dbReference>
<dbReference type="PANTHER" id="PTHR47707:SF2">
    <property type="entry name" value="CTP PYROPHOSPHOHYDROLASE"/>
    <property type="match status" value="1"/>
</dbReference>
<proteinExistence type="inferred from homology"/>
<evidence type="ECO:0000313" key="6">
    <source>
        <dbReference type="EMBL" id="KFC81121.1"/>
    </source>
</evidence>
<dbReference type="Proteomes" id="UP000028640">
    <property type="component" value="Unassembled WGS sequence"/>
</dbReference>
<feature type="domain" description="Nudix hydrolase" evidence="5">
    <location>
        <begin position="8"/>
        <end position="133"/>
    </location>
</feature>
<dbReference type="PROSITE" id="PS51462">
    <property type="entry name" value="NUDIX"/>
    <property type="match status" value="1"/>
</dbReference>
<dbReference type="Pfam" id="PF00293">
    <property type="entry name" value="NUDIX"/>
    <property type="match status" value="1"/>
</dbReference>
<comment type="cofactor">
    <cofactor evidence="1">
        <name>Mg(2+)</name>
        <dbReference type="ChEBI" id="CHEBI:18420"/>
    </cofactor>
</comment>
<comment type="caution">
    <text evidence="6">The sequence shown here is derived from an EMBL/GenBank/DDBJ whole genome shotgun (WGS) entry which is preliminary data.</text>
</comment>
<evidence type="ECO:0000256" key="2">
    <source>
        <dbReference type="ARBA" id="ARBA00005582"/>
    </source>
</evidence>
<dbReference type="InterPro" id="IPR000086">
    <property type="entry name" value="NUDIX_hydrolase_dom"/>
</dbReference>
<dbReference type="EC" id="3.-.-.-" evidence="6"/>
<dbReference type="PANTHER" id="PTHR47707">
    <property type="entry name" value="8-OXO-DGTP DIPHOSPHATASE"/>
    <property type="match status" value="1"/>
</dbReference>
<dbReference type="InterPro" id="IPR047127">
    <property type="entry name" value="MutT-like"/>
</dbReference>
<dbReference type="EMBL" id="JMPJ01000051">
    <property type="protein sequence ID" value="KFC81121.1"/>
    <property type="molecule type" value="Genomic_DNA"/>
</dbReference>
<dbReference type="InterPro" id="IPR020476">
    <property type="entry name" value="Nudix_hydrolase"/>
</dbReference>
<organism evidence="6 7">
    <name type="scientific">Ewingella americana (strain ATCC 33852 / DSM 4580 / CCUG 14506 / JCM 5911 / LMG 7869 / NCTC 12157 / CDC 1468-78)</name>
    <dbReference type="NCBI Taxonomy" id="910964"/>
    <lineage>
        <taxon>Bacteria</taxon>
        <taxon>Pseudomonadati</taxon>
        <taxon>Pseudomonadota</taxon>
        <taxon>Gammaproteobacteria</taxon>
        <taxon>Enterobacterales</taxon>
        <taxon>Yersiniaceae</taxon>
        <taxon>Ewingella</taxon>
    </lineage>
</organism>
<dbReference type="SUPFAM" id="SSF55811">
    <property type="entry name" value="Nudix"/>
    <property type="match status" value="1"/>
</dbReference>
<dbReference type="GO" id="GO:0006281">
    <property type="term" value="P:DNA repair"/>
    <property type="evidence" value="ECO:0007669"/>
    <property type="project" value="UniProtKB-KW"/>
</dbReference>
<dbReference type="Gene3D" id="3.90.79.10">
    <property type="entry name" value="Nucleoside Triphosphate Pyrophosphohydrolase"/>
    <property type="match status" value="1"/>
</dbReference>
<evidence type="ECO:0000256" key="4">
    <source>
        <dbReference type="ARBA" id="ARBA00022842"/>
    </source>
</evidence>
<comment type="similarity">
    <text evidence="2">Belongs to the Nudix hydrolase family.</text>
</comment>
<dbReference type="NCBIfam" id="NF007834">
    <property type="entry name" value="PRK10546.1"/>
    <property type="match status" value="1"/>
</dbReference>
<evidence type="ECO:0000256" key="3">
    <source>
        <dbReference type="ARBA" id="ARBA00022801"/>
    </source>
</evidence>
<dbReference type="InterPro" id="IPR015797">
    <property type="entry name" value="NUDIX_hydrolase-like_dom_sf"/>
</dbReference>
<dbReference type="CDD" id="cd03425">
    <property type="entry name" value="NUDIX_MutT_NudA_like"/>
    <property type="match status" value="1"/>
</dbReference>
<sequence length="137" mass="15050">MTDQTTLPIVDVVAAIIERDGNILLARRDGSSDQAGLWEFPGGKVEAGETQPQALIRELQEEMAIDVQVEAWVASHDTAQTARVIRLHAWRVSAFQGDITLRCHSEYVWVTPQQAFSYALAPADIPLLEAYCATLSG</sequence>
<dbReference type="GO" id="GO:0044715">
    <property type="term" value="F:8-oxo-dGDP phosphatase activity"/>
    <property type="evidence" value="ECO:0007669"/>
    <property type="project" value="TreeGrafter"/>
</dbReference>
<dbReference type="GO" id="GO:0046872">
    <property type="term" value="F:metal ion binding"/>
    <property type="evidence" value="ECO:0007669"/>
    <property type="project" value="UniProtKB-KW"/>
</dbReference>